<protein>
    <submittedName>
        <fullName evidence="2">Uncharacterized protein</fullName>
    </submittedName>
</protein>
<dbReference type="EMBL" id="CAICTM010000176">
    <property type="protein sequence ID" value="CAB9503828.1"/>
    <property type="molecule type" value="Genomic_DNA"/>
</dbReference>
<keyword evidence="3" id="KW-1185">Reference proteome</keyword>
<accession>A0A9N8H6P7</accession>
<organism evidence="2 3">
    <name type="scientific">Seminavis robusta</name>
    <dbReference type="NCBI Taxonomy" id="568900"/>
    <lineage>
        <taxon>Eukaryota</taxon>
        <taxon>Sar</taxon>
        <taxon>Stramenopiles</taxon>
        <taxon>Ochrophyta</taxon>
        <taxon>Bacillariophyta</taxon>
        <taxon>Bacillariophyceae</taxon>
        <taxon>Bacillariophycidae</taxon>
        <taxon>Naviculales</taxon>
        <taxon>Naviculaceae</taxon>
        <taxon>Seminavis</taxon>
    </lineage>
</organism>
<evidence type="ECO:0000313" key="2">
    <source>
        <dbReference type="EMBL" id="CAB9503828.1"/>
    </source>
</evidence>
<dbReference type="PANTHER" id="PTHR45023">
    <property type="match status" value="1"/>
</dbReference>
<dbReference type="Proteomes" id="UP001153069">
    <property type="component" value="Unassembled WGS sequence"/>
</dbReference>
<evidence type="ECO:0000256" key="1">
    <source>
        <dbReference type="SAM" id="MobiDB-lite"/>
    </source>
</evidence>
<feature type="region of interest" description="Disordered" evidence="1">
    <location>
        <begin position="154"/>
        <end position="174"/>
    </location>
</feature>
<proteinExistence type="predicted"/>
<reference evidence="2" key="1">
    <citation type="submission" date="2020-06" db="EMBL/GenBank/DDBJ databases">
        <authorList>
            <consortium name="Plant Systems Biology data submission"/>
        </authorList>
    </citation>
    <scope>NUCLEOTIDE SEQUENCE</scope>
    <source>
        <strain evidence="2">D6</strain>
    </source>
</reference>
<name>A0A9N8H6P7_9STRA</name>
<sequence length="209" mass="24155">MATQDATNRKGTNFKLCEDVELTKAFLHTSEDSEVGTYMKGQDFKKKIHEVYKKLIETHNALMGTTFSARTPKSIFSRFKRISRCTLKLIGIEATQPKLSGDTAEEEYKKLCVKTFCDRYKADAFIIENVYQCKTMLEGYPKWKLWEQKEQGLDENGNPIEKKKECPTGTKKAKQMAKDRELVNKLLNTTEQVKEDAKDVRQKAKDDMF</sequence>
<dbReference type="AlphaFoldDB" id="A0A9N8H6P7"/>
<dbReference type="PANTHER" id="PTHR45023:SF4">
    <property type="entry name" value="GLYCINE-RICH PROTEIN-RELATED"/>
    <property type="match status" value="1"/>
</dbReference>
<comment type="caution">
    <text evidence="2">The sequence shown here is derived from an EMBL/GenBank/DDBJ whole genome shotgun (WGS) entry which is preliminary data.</text>
</comment>
<evidence type="ECO:0000313" key="3">
    <source>
        <dbReference type="Proteomes" id="UP001153069"/>
    </source>
</evidence>
<gene>
    <name evidence="2" type="ORF">SEMRO_177_G077830.1</name>
</gene>